<dbReference type="AlphaFoldDB" id="A0A422MT82"/>
<dbReference type="SUPFAM" id="SSF53822">
    <property type="entry name" value="Periplasmic binding protein-like I"/>
    <property type="match status" value="1"/>
</dbReference>
<dbReference type="RefSeq" id="XP_029223335.1">
    <property type="nucleotide sequence ID" value="XM_029376597.1"/>
</dbReference>
<dbReference type="GeneID" id="40323401"/>
<dbReference type="Proteomes" id="UP000284403">
    <property type="component" value="Unassembled WGS sequence"/>
</dbReference>
<feature type="signal peptide" evidence="1">
    <location>
        <begin position="1"/>
        <end position="42"/>
    </location>
</feature>
<dbReference type="Gene3D" id="3.40.50.2300">
    <property type="match status" value="2"/>
</dbReference>
<evidence type="ECO:0000256" key="1">
    <source>
        <dbReference type="SAM" id="SignalP"/>
    </source>
</evidence>
<dbReference type="EMBL" id="MKKU01001267">
    <property type="protein sequence ID" value="RNE96414.1"/>
    <property type="molecule type" value="Genomic_DNA"/>
</dbReference>
<organism evidence="3 4">
    <name type="scientific">Trypanosoma conorhini</name>
    <dbReference type="NCBI Taxonomy" id="83891"/>
    <lineage>
        <taxon>Eukaryota</taxon>
        <taxon>Discoba</taxon>
        <taxon>Euglenozoa</taxon>
        <taxon>Kinetoplastea</taxon>
        <taxon>Metakinetoplastina</taxon>
        <taxon>Trypanosomatida</taxon>
        <taxon>Trypanosomatidae</taxon>
        <taxon>Trypanosoma</taxon>
    </lineage>
</organism>
<evidence type="ECO:0000313" key="3">
    <source>
        <dbReference type="EMBL" id="RNE96414.1"/>
    </source>
</evidence>
<evidence type="ECO:0000259" key="2">
    <source>
        <dbReference type="Pfam" id="PF25495"/>
    </source>
</evidence>
<gene>
    <name evidence="3" type="ORF">Tco025E_09790</name>
</gene>
<evidence type="ECO:0000313" key="4">
    <source>
        <dbReference type="Proteomes" id="UP000284403"/>
    </source>
</evidence>
<keyword evidence="4" id="KW-1185">Reference proteome</keyword>
<dbReference type="Pfam" id="PF25495">
    <property type="entry name" value="Peripla_BP_A-cyclase_1"/>
    <property type="match status" value="1"/>
</dbReference>
<accession>A0A422MT82</accession>
<protein>
    <submittedName>
        <fullName evidence="3">Receptor-type adenylate cyclase</fullName>
    </submittedName>
</protein>
<sequence length="222" mass="24480">MAVCWRRRGCSAHFGSRPSAAAPCLVLLLLLLLPLPPHGAAAQAADPYTLVKILIVRQNDLGPLTPMSTAFYAGLRASLKTHVYTYARDVPLDIVYSRAKLAGYVNALEKVMQKEEGILTLLAQFGDASVMEVRSTLNRFDLVSFAPFTGSSAVRGWDSNLYFVRASPAAELLTLLRYAVAQLRVLRLGFMYLQGVLFGEEEYEQAKRVMSAMGYEFCGVFT</sequence>
<feature type="domain" description="Receptor-type adenylate cyclase GRESAG 4.1/3 periplasmic binding protein-like" evidence="2">
    <location>
        <begin position="170"/>
        <end position="222"/>
    </location>
</feature>
<keyword evidence="1" id="KW-0732">Signal</keyword>
<proteinExistence type="predicted"/>
<dbReference type="OrthoDB" id="252255at2759"/>
<feature type="non-terminal residue" evidence="3">
    <location>
        <position position="222"/>
    </location>
</feature>
<comment type="caution">
    <text evidence="3">The sequence shown here is derived from an EMBL/GenBank/DDBJ whole genome shotgun (WGS) entry which is preliminary data.</text>
</comment>
<reference evidence="3 4" key="1">
    <citation type="journal article" date="2018" name="BMC Genomics">
        <title>Genomic comparison of Trypanosoma conorhini and Trypanosoma rangeli to Trypanosoma cruzi strains of high and low virulence.</title>
        <authorList>
            <person name="Bradwell K.R."/>
            <person name="Koparde V.N."/>
            <person name="Matveyev A.V."/>
            <person name="Serrano M.G."/>
            <person name="Alves J.M."/>
            <person name="Parikh H."/>
            <person name="Huang B."/>
            <person name="Lee V."/>
            <person name="Espinosa-Alvarez O."/>
            <person name="Ortiz P.A."/>
            <person name="Costa-Martins A.G."/>
            <person name="Teixeira M.M."/>
            <person name="Buck G.A."/>
        </authorList>
    </citation>
    <scope>NUCLEOTIDE SEQUENCE [LARGE SCALE GENOMIC DNA]</scope>
    <source>
        <strain evidence="3 4">025E</strain>
    </source>
</reference>
<dbReference type="InterPro" id="IPR057399">
    <property type="entry name" value="GRESAG4.1/3_peripasmic_1"/>
</dbReference>
<name>A0A422MT82_9TRYP</name>
<keyword evidence="3" id="KW-0675">Receptor</keyword>
<feature type="chain" id="PRO_5019229188" evidence="1">
    <location>
        <begin position="43"/>
        <end position="222"/>
    </location>
</feature>
<dbReference type="InterPro" id="IPR028082">
    <property type="entry name" value="Peripla_BP_I"/>
</dbReference>